<dbReference type="Pfam" id="PF00005">
    <property type="entry name" value="ABC_tran"/>
    <property type="match status" value="1"/>
</dbReference>
<feature type="domain" description="ABC transporter" evidence="5">
    <location>
        <begin position="16"/>
        <end position="254"/>
    </location>
</feature>
<dbReference type="SUPFAM" id="SSF52540">
    <property type="entry name" value="P-loop containing nucleoside triphosphate hydrolases"/>
    <property type="match status" value="1"/>
</dbReference>
<sequence>MGEAAVPVVRPDEPVVDIRKLWSAFDMPDRRVVIHKDLDLTVRPGEVQSIVGGSGSGKTVLLRQILGLEQPAAGEVRLMGQPLQALSRRGASSRVGMLFQHGALFSAFTVLENIAFPLRELKTLPSRVVLEAAMVKLQMVGLKPGDADKMPSELSGGMVKRAALARALIMDPPLLLLDEPTAGLDPDSSDGFVNLLRSLHRDLQLTVIMVTHDLDTLFELSTRIAVLADQRVIVNDKPREVIAFRHPFIEDFFLGERGQRAMELLREYPFAI</sequence>
<dbReference type="Proteomes" id="UP000806285">
    <property type="component" value="Unassembled WGS sequence"/>
</dbReference>
<dbReference type="GO" id="GO:0005524">
    <property type="term" value="F:ATP binding"/>
    <property type="evidence" value="ECO:0007669"/>
    <property type="project" value="UniProtKB-KW"/>
</dbReference>
<proteinExistence type="predicted"/>
<evidence type="ECO:0000313" key="7">
    <source>
        <dbReference type="Proteomes" id="UP000806285"/>
    </source>
</evidence>
<keyword evidence="7" id="KW-1185">Reference proteome</keyword>
<comment type="caution">
    <text evidence="6">The sequence shown here is derived from an EMBL/GenBank/DDBJ whole genome shotgun (WGS) entry which is preliminary data.</text>
</comment>
<dbReference type="EMBL" id="JADDIV010000001">
    <property type="protein sequence ID" value="MBE7366720.1"/>
    <property type="molecule type" value="Genomic_DNA"/>
</dbReference>
<evidence type="ECO:0000259" key="5">
    <source>
        <dbReference type="PROSITE" id="PS50893"/>
    </source>
</evidence>
<dbReference type="InterPro" id="IPR003439">
    <property type="entry name" value="ABC_transporter-like_ATP-bd"/>
</dbReference>
<dbReference type="InterPro" id="IPR027417">
    <property type="entry name" value="P-loop_NTPase"/>
</dbReference>
<reference evidence="6 7" key="1">
    <citation type="submission" date="2020-10" db="EMBL/GenBank/DDBJ databases">
        <title>Ramlibacter sp. HM2 16S ribosomal RNA gene Genome sequencing and assembly.</title>
        <authorList>
            <person name="Kang M."/>
        </authorList>
    </citation>
    <scope>NUCLEOTIDE SEQUENCE [LARGE SCALE GENOMIC DNA]</scope>
    <source>
        <strain evidence="6 7">HM2</strain>
    </source>
</reference>
<name>A0ABR9RZQ2_9BURK</name>
<evidence type="ECO:0000256" key="1">
    <source>
        <dbReference type="ARBA" id="ARBA00022448"/>
    </source>
</evidence>
<evidence type="ECO:0000256" key="3">
    <source>
        <dbReference type="ARBA" id="ARBA00022741"/>
    </source>
</evidence>
<dbReference type="Gene3D" id="3.40.50.300">
    <property type="entry name" value="P-loop containing nucleotide triphosphate hydrolases"/>
    <property type="match status" value="1"/>
</dbReference>
<protein>
    <submittedName>
        <fullName evidence="6">ATP-binding cassette domain-containing protein</fullName>
    </submittedName>
</protein>
<evidence type="ECO:0000256" key="4">
    <source>
        <dbReference type="ARBA" id="ARBA00022840"/>
    </source>
</evidence>
<dbReference type="PROSITE" id="PS50893">
    <property type="entry name" value="ABC_TRANSPORTER_2"/>
    <property type="match status" value="1"/>
</dbReference>
<dbReference type="SMART" id="SM00382">
    <property type="entry name" value="AAA"/>
    <property type="match status" value="1"/>
</dbReference>
<dbReference type="RefSeq" id="WP_193675323.1">
    <property type="nucleotide sequence ID" value="NZ_JADDIV010000001.1"/>
</dbReference>
<dbReference type="InterPro" id="IPR003593">
    <property type="entry name" value="AAA+_ATPase"/>
</dbReference>
<accession>A0ABR9RZQ2</accession>
<keyword evidence="3" id="KW-0547">Nucleotide-binding</keyword>
<dbReference type="PANTHER" id="PTHR43023">
    <property type="entry name" value="PROTEIN TRIGALACTOSYLDIACYLGLYCEROL 3, CHLOROPLASTIC"/>
    <property type="match status" value="1"/>
</dbReference>
<keyword evidence="4 6" id="KW-0067">ATP-binding</keyword>
<keyword evidence="1" id="KW-0813">Transport</keyword>
<keyword evidence="2" id="KW-0472">Membrane</keyword>
<organism evidence="6 7">
    <name type="scientific">Ramlibacter pallidus</name>
    <dbReference type="NCBI Taxonomy" id="2780087"/>
    <lineage>
        <taxon>Bacteria</taxon>
        <taxon>Pseudomonadati</taxon>
        <taxon>Pseudomonadota</taxon>
        <taxon>Betaproteobacteria</taxon>
        <taxon>Burkholderiales</taxon>
        <taxon>Comamonadaceae</taxon>
        <taxon>Ramlibacter</taxon>
    </lineage>
</organism>
<evidence type="ECO:0000313" key="6">
    <source>
        <dbReference type="EMBL" id="MBE7366720.1"/>
    </source>
</evidence>
<keyword evidence="2" id="KW-1003">Cell membrane</keyword>
<evidence type="ECO:0000256" key="2">
    <source>
        <dbReference type="ARBA" id="ARBA00022475"/>
    </source>
</evidence>
<dbReference type="PANTHER" id="PTHR43023:SF3">
    <property type="entry name" value="PROTEIN TRIGALACTOSYLDIACYLGLYCEROL 3, CHLOROPLASTIC"/>
    <property type="match status" value="1"/>
</dbReference>
<gene>
    <name evidence="6" type="ORF">IM787_03980</name>
</gene>